<protein>
    <recommendedName>
        <fullName evidence="4">DUF3160 domain-containing protein</fullName>
    </recommendedName>
</protein>
<name>A0ABQ6ETY3_9VIBR</name>
<dbReference type="PROSITE" id="PS51257">
    <property type="entry name" value="PROKAR_LIPOPROTEIN"/>
    <property type="match status" value="1"/>
</dbReference>
<keyword evidence="3" id="KW-1185">Reference proteome</keyword>
<evidence type="ECO:0000313" key="3">
    <source>
        <dbReference type="Proteomes" id="UP001157138"/>
    </source>
</evidence>
<sequence>MSYFVKFKKDYLYKKYKWLLTIFFTSFILVGCGGGDDKPNSGVPATPASPATPVNPETPATPVNPAVEDSEVVYWDFDLTYPKDTNRVATNEYFDSWGSLDDELKYKVIEQYGKILDLVDETTDIYNITRNDQEVIIKDVYSRFYSMKRVDGTDIDLSIYDDYFDAYNNRNVHLEDMMNYALVSMNFFKDQYYAYNRYHHVKQDIQNFNQITHDYSEALLQQMRSAPDFVEQYTANLPGNADQNVNFDGLFQNDVFAVLNQANFPSVSAEDYRTGIQEAYEDFKIKWVTQENEQRRSAGNPRLILDPDMLDRPLSAQERIDFLRPDQITQLYLWGDDLHRDWETIKNNLPQDIKDSVYFMMVDIPKKMQESTELTNEEIDELKNIWAHHVLNTMDGCHDGKRSKLRKLIPSIPIEALADLDGFYHSELPVLGKVSAIMEKYKRQKIKSLFGLNRFSAEQTLYTDLGNMLRLGPAVGILEKFPRLEYGTANWFGRYLENARTEQQVIDLFNGVSRNEMINAVMADLKDSEDDLEHLISLKDIEDVSKGVPEMIYEKRVREYNVYLMGEDPANYALSYILEPDTGPNNEASGRVTEKTVELMLFSLGYLN</sequence>
<dbReference type="RefSeq" id="WP_284190526.1">
    <property type="nucleotide sequence ID" value="NZ_BSPW01000010.1"/>
</dbReference>
<accession>A0ABQ6ETY3</accession>
<reference evidence="3" key="1">
    <citation type="journal article" date="2019" name="Int. J. Syst. Evol. Microbiol.">
        <title>The Global Catalogue of Microorganisms (GCM) 10K type strain sequencing project: providing services to taxonomists for standard genome sequencing and annotation.</title>
        <authorList>
            <consortium name="The Broad Institute Genomics Platform"/>
            <consortium name="The Broad Institute Genome Sequencing Center for Infectious Disease"/>
            <person name="Wu L."/>
            <person name="Ma J."/>
        </authorList>
    </citation>
    <scope>NUCLEOTIDE SEQUENCE [LARGE SCALE GENOMIC DNA]</scope>
    <source>
        <strain evidence="3">NBRC 108723</strain>
    </source>
</reference>
<gene>
    <name evidence="2" type="ORF">GCM10007938_03760</name>
</gene>
<organism evidence="2 3">
    <name type="scientific">Vibrio zhanjiangensis</name>
    <dbReference type="NCBI Taxonomy" id="1046128"/>
    <lineage>
        <taxon>Bacteria</taxon>
        <taxon>Pseudomonadati</taxon>
        <taxon>Pseudomonadota</taxon>
        <taxon>Gammaproteobacteria</taxon>
        <taxon>Vibrionales</taxon>
        <taxon>Vibrionaceae</taxon>
        <taxon>Vibrio</taxon>
    </lineage>
</organism>
<comment type="caution">
    <text evidence="2">The sequence shown here is derived from an EMBL/GenBank/DDBJ whole genome shotgun (WGS) entry which is preliminary data.</text>
</comment>
<proteinExistence type="predicted"/>
<evidence type="ECO:0000313" key="2">
    <source>
        <dbReference type="EMBL" id="GLT16600.1"/>
    </source>
</evidence>
<feature type="region of interest" description="Disordered" evidence="1">
    <location>
        <begin position="40"/>
        <end position="63"/>
    </location>
</feature>
<dbReference type="Proteomes" id="UP001157138">
    <property type="component" value="Unassembled WGS sequence"/>
</dbReference>
<dbReference type="EMBL" id="BSPW01000010">
    <property type="protein sequence ID" value="GLT16600.1"/>
    <property type="molecule type" value="Genomic_DNA"/>
</dbReference>
<evidence type="ECO:0000256" key="1">
    <source>
        <dbReference type="SAM" id="MobiDB-lite"/>
    </source>
</evidence>
<feature type="compositionally biased region" description="Low complexity" evidence="1">
    <location>
        <begin position="43"/>
        <end position="55"/>
    </location>
</feature>
<evidence type="ECO:0008006" key="4">
    <source>
        <dbReference type="Google" id="ProtNLM"/>
    </source>
</evidence>